<gene>
    <name evidence="7" type="ORF">ENW55_00815</name>
</gene>
<proteinExistence type="predicted"/>
<dbReference type="PANTHER" id="PTHR43652">
    <property type="entry name" value="BASIC AMINO ACID ANTIPORTER YFCC-RELATED"/>
    <property type="match status" value="1"/>
</dbReference>
<dbReference type="InterPro" id="IPR051679">
    <property type="entry name" value="DASS-Related_Transporters"/>
</dbReference>
<evidence type="ECO:0000256" key="2">
    <source>
        <dbReference type="ARBA" id="ARBA00022475"/>
    </source>
</evidence>
<keyword evidence="4 6" id="KW-1133">Transmembrane helix</keyword>
<feature type="transmembrane region" description="Helical" evidence="6">
    <location>
        <begin position="172"/>
        <end position="192"/>
    </location>
</feature>
<dbReference type="PANTHER" id="PTHR43652:SF2">
    <property type="entry name" value="BASIC AMINO ACID ANTIPORTER YFCC-RELATED"/>
    <property type="match status" value="1"/>
</dbReference>
<comment type="caution">
    <text evidence="7">The sequence shown here is derived from an EMBL/GenBank/DDBJ whole genome shotgun (WGS) entry which is preliminary data.</text>
</comment>
<dbReference type="EMBL" id="DTKQ01000009">
    <property type="protein sequence ID" value="HGZ78511.1"/>
    <property type="molecule type" value="Genomic_DNA"/>
</dbReference>
<comment type="subcellular location">
    <subcellularLocation>
        <location evidence="1">Cell membrane</location>
        <topology evidence="1">Multi-pass membrane protein</topology>
    </subcellularLocation>
</comment>
<sequence>MSQKAFSFQKKIFISSFLILLSLVLLSGILTCVLPMGRFERYVVDGRVVVDFDSYRKIEAERLPIYRWFSAPIEVLFSSDGPRILALLILLLIVGGSFTLLHESGALKYTIDVLVSRYASRKNSLLLLTTFSFMVLGSALGLFEEVVPFVPIVVNLSLQMGWDEFTGLGMSILAAGFGFASATFNPFTVLLAQSLAGLPIFSGLWLRLIVFGVVYVILVLFLMSHVRKIEKSGGSFPISSNVSKEGSKKSYRVFLISLTLMLSLVVLSFFLKPIQEYLVILMVLIYFFMGILCGLAAKFGLSKTFKIFLSGLLNILPSTILILLAASVKHIVEQGMVLDTILRGSVQLLEGRGQIGVAMTIYLFVLALNFFIPSASAKAFLLIPILTPLTQLSGLSRQTMVLAWTFGDGFSNMIFPTNPVLLISLSLASYSYVRWFKKTILLQLLVFLISCGFILIAVWTNYGPF</sequence>
<feature type="transmembrane region" description="Helical" evidence="6">
    <location>
        <begin position="123"/>
        <end position="143"/>
    </location>
</feature>
<keyword evidence="2" id="KW-1003">Cell membrane</keyword>
<feature type="transmembrane region" description="Helical" evidence="6">
    <location>
        <begin position="204"/>
        <end position="223"/>
    </location>
</feature>
<keyword evidence="5 6" id="KW-0472">Membrane</keyword>
<evidence type="ECO:0000256" key="6">
    <source>
        <dbReference type="SAM" id="Phobius"/>
    </source>
</evidence>
<feature type="transmembrane region" description="Helical" evidence="6">
    <location>
        <begin position="84"/>
        <end position="102"/>
    </location>
</feature>
<dbReference type="Pfam" id="PF03606">
    <property type="entry name" value="DcuC"/>
    <property type="match status" value="1"/>
</dbReference>
<evidence type="ECO:0000256" key="5">
    <source>
        <dbReference type="ARBA" id="ARBA00023136"/>
    </source>
</evidence>
<evidence type="ECO:0000256" key="1">
    <source>
        <dbReference type="ARBA" id="ARBA00004651"/>
    </source>
</evidence>
<feature type="transmembrane region" description="Helical" evidence="6">
    <location>
        <begin position="12"/>
        <end position="36"/>
    </location>
</feature>
<evidence type="ECO:0000256" key="4">
    <source>
        <dbReference type="ARBA" id="ARBA00022989"/>
    </source>
</evidence>
<keyword evidence="3 6" id="KW-0812">Transmembrane</keyword>
<accession>A0A832ID90</accession>
<feature type="transmembrane region" description="Helical" evidence="6">
    <location>
        <begin position="352"/>
        <end position="372"/>
    </location>
</feature>
<feature type="transmembrane region" description="Helical" evidence="6">
    <location>
        <begin position="413"/>
        <end position="433"/>
    </location>
</feature>
<feature type="transmembrane region" description="Helical" evidence="6">
    <location>
        <begin position="440"/>
        <end position="462"/>
    </location>
</feature>
<feature type="transmembrane region" description="Helical" evidence="6">
    <location>
        <begin position="277"/>
        <end position="297"/>
    </location>
</feature>
<name>A0A832ID90_9THEM</name>
<dbReference type="InterPro" id="IPR018385">
    <property type="entry name" value="C4_dicarb_anaerob_car-like"/>
</dbReference>
<protein>
    <submittedName>
        <fullName evidence="7">YfcC family protein</fullName>
    </submittedName>
</protein>
<reference evidence="7" key="1">
    <citation type="journal article" date="2020" name="mSystems">
        <title>Genome- and Community-Level Interaction Insights into Carbon Utilization and Element Cycling Functions of Hydrothermarchaeota in Hydrothermal Sediment.</title>
        <authorList>
            <person name="Zhou Z."/>
            <person name="Liu Y."/>
            <person name="Xu W."/>
            <person name="Pan J."/>
            <person name="Luo Z.H."/>
            <person name="Li M."/>
        </authorList>
    </citation>
    <scope>NUCLEOTIDE SEQUENCE [LARGE SCALE GENOMIC DNA]</scope>
    <source>
        <strain evidence="7">SpSt-86</strain>
    </source>
</reference>
<evidence type="ECO:0000313" key="7">
    <source>
        <dbReference type="EMBL" id="HGZ78511.1"/>
    </source>
</evidence>
<dbReference type="AlphaFoldDB" id="A0A832ID90"/>
<evidence type="ECO:0000256" key="3">
    <source>
        <dbReference type="ARBA" id="ARBA00022692"/>
    </source>
</evidence>
<feature type="transmembrane region" description="Helical" evidence="6">
    <location>
        <begin position="309"/>
        <end position="332"/>
    </location>
</feature>
<organism evidence="7">
    <name type="scientific">Pseudothermotoga hypogea</name>
    <dbReference type="NCBI Taxonomy" id="57487"/>
    <lineage>
        <taxon>Bacteria</taxon>
        <taxon>Thermotogati</taxon>
        <taxon>Thermotogota</taxon>
        <taxon>Thermotogae</taxon>
        <taxon>Thermotogales</taxon>
        <taxon>Thermotogaceae</taxon>
        <taxon>Pseudothermotoga</taxon>
    </lineage>
</organism>
<feature type="transmembrane region" description="Helical" evidence="6">
    <location>
        <begin position="253"/>
        <end position="271"/>
    </location>
</feature>
<dbReference type="GO" id="GO:0005886">
    <property type="term" value="C:plasma membrane"/>
    <property type="evidence" value="ECO:0007669"/>
    <property type="project" value="UniProtKB-SubCell"/>
</dbReference>